<proteinExistence type="inferred from homology"/>
<organism evidence="8 9">
    <name type="scientific">Candidatus Accumulibacter contiguus</name>
    <dbReference type="NCBI Taxonomy" id="2954381"/>
    <lineage>
        <taxon>Bacteria</taxon>
        <taxon>Pseudomonadati</taxon>
        <taxon>Pseudomonadota</taxon>
        <taxon>Betaproteobacteria</taxon>
        <taxon>Candidatus Accumulibacter</taxon>
    </lineage>
</organism>
<dbReference type="GO" id="GO:0003746">
    <property type="term" value="F:translation elongation factor activity"/>
    <property type="evidence" value="ECO:0007669"/>
    <property type="project" value="UniProtKB-KW"/>
</dbReference>
<dbReference type="NCBIfam" id="TIGR03837">
    <property type="entry name" value="efp_Arg_rhamno"/>
    <property type="match status" value="1"/>
</dbReference>
<dbReference type="Pfam" id="PF10093">
    <property type="entry name" value="EarP"/>
    <property type="match status" value="1"/>
</dbReference>
<dbReference type="Proteomes" id="UP000886469">
    <property type="component" value="Unassembled WGS sequence"/>
</dbReference>
<comment type="caution">
    <text evidence="8">The sequence shown here is derived from an EMBL/GenBank/DDBJ whole genome shotgun (WGS) entry which is preliminary data.</text>
</comment>
<gene>
    <name evidence="8" type="primary">earP</name>
    <name evidence="8" type="ORF">E4Q08_03470</name>
</gene>
<dbReference type="InterPro" id="IPR016633">
    <property type="entry name" value="EarP"/>
</dbReference>
<keyword evidence="2" id="KW-0808">Transferase</keyword>
<keyword evidence="1" id="KW-0328">Glycosyltransferase</keyword>
<comment type="function">
    <text evidence="3">Protein-arginine rhamnosyltransferase that catalyzes the transfer of a single rhamnose to elongation factor P (EF-P) on 'Lys-32', a modification required for EF-P-dependent rescue of polyproline stalled ribosomes.</text>
</comment>
<comment type="similarity">
    <text evidence="4">Belongs to the glycosyltransferase 104 family.</text>
</comment>
<evidence type="ECO:0000256" key="2">
    <source>
        <dbReference type="ARBA" id="ARBA00022679"/>
    </source>
</evidence>
<reference evidence="8" key="1">
    <citation type="submission" date="2019-03" db="EMBL/GenBank/DDBJ databases">
        <title>Metabolic reconstructions from genomes of highly enriched 'Candidatus Accumulibacter' and 'Candidatus Competibacter' bioreactor populations.</title>
        <authorList>
            <person name="Annavajhala M.K."/>
            <person name="Welles L."/>
            <person name="Abbas B."/>
            <person name="Sorokin D."/>
            <person name="Park H."/>
            <person name="Van Loosdrecht M."/>
            <person name="Chandran K."/>
        </authorList>
    </citation>
    <scope>NUCLEOTIDE SEQUENCE</scope>
    <source>
        <strain evidence="8">SBR_L</strain>
    </source>
</reference>
<evidence type="ECO:0000256" key="3">
    <source>
        <dbReference type="ARBA" id="ARBA00024303"/>
    </source>
</evidence>
<evidence type="ECO:0000256" key="7">
    <source>
        <dbReference type="ARBA" id="ARBA00048472"/>
    </source>
</evidence>
<keyword evidence="9" id="KW-1185">Reference proteome</keyword>
<dbReference type="EMBL" id="SPMX01000007">
    <property type="protein sequence ID" value="NMQ04388.1"/>
    <property type="molecule type" value="Genomic_DNA"/>
</dbReference>
<evidence type="ECO:0000256" key="1">
    <source>
        <dbReference type="ARBA" id="ARBA00022676"/>
    </source>
</evidence>
<name>A0ABX1T422_9PROT</name>
<keyword evidence="8" id="KW-0648">Protein biosynthesis</keyword>
<accession>A0ABX1T422</accession>
<evidence type="ECO:0000256" key="5">
    <source>
        <dbReference type="ARBA" id="ARBA00024416"/>
    </source>
</evidence>
<comment type="catalytic activity">
    <reaction evidence="7">
        <text>dTDP-beta-L-rhamnose + L-arginyl-[protein] = N(omega)-(alpha-L-rhamnosyl)-L-arginyl-[protein] + dTDP + H(+)</text>
        <dbReference type="Rhea" id="RHEA:66692"/>
        <dbReference type="Rhea" id="RHEA-COMP:10532"/>
        <dbReference type="Rhea" id="RHEA-COMP:17096"/>
        <dbReference type="ChEBI" id="CHEBI:15378"/>
        <dbReference type="ChEBI" id="CHEBI:29965"/>
        <dbReference type="ChEBI" id="CHEBI:57510"/>
        <dbReference type="ChEBI" id="CHEBI:58369"/>
        <dbReference type="ChEBI" id="CHEBI:167445"/>
    </reaction>
    <physiologicalReaction direction="left-to-right" evidence="7">
        <dbReference type="Rhea" id="RHEA:66693"/>
    </physiologicalReaction>
</comment>
<protein>
    <recommendedName>
        <fullName evidence="5">Protein-arginine rhamnosyltransferase</fullName>
    </recommendedName>
    <alternativeName>
        <fullName evidence="6">EF-P arginine rhamnosyltransferase</fullName>
    </alternativeName>
</protein>
<evidence type="ECO:0000256" key="6">
    <source>
        <dbReference type="ARBA" id="ARBA00030025"/>
    </source>
</evidence>
<evidence type="ECO:0000313" key="9">
    <source>
        <dbReference type="Proteomes" id="UP000886469"/>
    </source>
</evidence>
<keyword evidence="8" id="KW-0251">Elongation factor</keyword>
<dbReference type="PIRSF" id="PIRSF015557">
    <property type="entry name" value="UCP015557"/>
    <property type="match status" value="1"/>
</dbReference>
<evidence type="ECO:0000256" key="4">
    <source>
        <dbReference type="ARBA" id="ARBA00024346"/>
    </source>
</evidence>
<sequence>MLSRSPAPSLLTVLSSAPMTTRPDWDVFCKVIDNFGDIGVCWRLARQLANEYAASVRLWVDDLDSFRLLCPQRDPALSIECVQGVEVRRWESLFTAVTPARVVLESFACRIPENFVDRMAQLSPPPLWINLDYLSAEAWVSGCHLLPSPHAHLPLVKYFFFPGFTTDTGGLLRERDLRTRRRCFAASTDLQNDWWRALGSAAPRAGTLLVSLFAYENTAIGDLLHAWEVSGRPVCCLAPCSRTLPAIAAYAGRALAAGDRLQRGALEIRILPFVEQLRYDSLLWLCDLNFVRGEDSFVRAQWAARPLVWQIYPQQEAAHLIKLDAFLARYCAMLPQATAVVLCEFWQAWNAGRVETAQWQQLAASLPLLHEHALRWEARLAAQDDLVKQLVRFSASRL</sequence>
<evidence type="ECO:0000313" key="8">
    <source>
        <dbReference type="EMBL" id="NMQ04388.1"/>
    </source>
</evidence>